<feature type="domain" description="TfoX N-terminal" evidence="1">
    <location>
        <begin position="14"/>
        <end position="102"/>
    </location>
</feature>
<dbReference type="RefSeq" id="WP_076479150.1">
    <property type="nucleotide sequence ID" value="NZ_FTNT01000005.1"/>
</dbReference>
<gene>
    <name evidence="2" type="ORF">SAMN05445060_2056</name>
</gene>
<evidence type="ECO:0000259" key="1">
    <source>
        <dbReference type="Pfam" id="PF04993"/>
    </source>
</evidence>
<dbReference type="InterPro" id="IPR007076">
    <property type="entry name" value="TfoX_N"/>
</dbReference>
<proteinExistence type="predicted"/>
<name>A0A1N7FGW4_9NOCA</name>
<organism evidence="2 3">
    <name type="scientific">Williamsia sterculiae</name>
    <dbReference type="NCBI Taxonomy" id="1344003"/>
    <lineage>
        <taxon>Bacteria</taxon>
        <taxon>Bacillati</taxon>
        <taxon>Actinomycetota</taxon>
        <taxon>Actinomycetes</taxon>
        <taxon>Mycobacteriales</taxon>
        <taxon>Nocardiaceae</taxon>
        <taxon>Williamsia</taxon>
    </lineage>
</organism>
<dbReference type="Proteomes" id="UP000186218">
    <property type="component" value="Unassembled WGS sequence"/>
</dbReference>
<reference evidence="2 3" key="1">
    <citation type="submission" date="2017-01" db="EMBL/GenBank/DDBJ databases">
        <authorList>
            <person name="Mah S.A."/>
            <person name="Swanson W.J."/>
            <person name="Moy G.W."/>
            <person name="Vacquier V.D."/>
        </authorList>
    </citation>
    <scope>NUCLEOTIDE SEQUENCE [LARGE SCALE GENOMIC DNA]</scope>
    <source>
        <strain evidence="2 3">CPCC 203464</strain>
    </source>
</reference>
<dbReference type="Pfam" id="PF04993">
    <property type="entry name" value="TfoX_N"/>
    <property type="match status" value="1"/>
</dbReference>
<dbReference type="OrthoDB" id="214902at2"/>
<dbReference type="AlphaFoldDB" id="A0A1N7FGW4"/>
<keyword evidence="3" id="KW-1185">Reference proteome</keyword>
<dbReference type="Gene3D" id="3.30.1460.30">
    <property type="entry name" value="YgaC/TfoX-N like chaperone"/>
    <property type="match status" value="1"/>
</dbReference>
<sequence length="111" mass="12006">MAYDAALADRIRDLMETEGVVTEKRMFGGLAFLVQGHMAVAASGNGGLMTRVAPDDTDALLVLPHVQPMVMSGRQARGWVRVTAEGIGTDEQLQEWIDRAADVVRTLPPKS</sequence>
<protein>
    <submittedName>
        <fullName evidence="2">TfoX N-terminal domain-containing protein</fullName>
    </submittedName>
</protein>
<evidence type="ECO:0000313" key="3">
    <source>
        <dbReference type="Proteomes" id="UP000186218"/>
    </source>
</evidence>
<accession>A0A1N7FGW4</accession>
<evidence type="ECO:0000313" key="2">
    <source>
        <dbReference type="EMBL" id="SIR99524.1"/>
    </source>
</evidence>
<dbReference type="SUPFAM" id="SSF159894">
    <property type="entry name" value="YgaC/TfoX-N like"/>
    <property type="match status" value="1"/>
</dbReference>
<dbReference type="EMBL" id="FTNT01000005">
    <property type="protein sequence ID" value="SIR99524.1"/>
    <property type="molecule type" value="Genomic_DNA"/>
</dbReference>
<dbReference type="STRING" id="1344003.SAMN05445060_2056"/>